<feature type="transmembrane region" description="Helical" evidence="1">
    <location>
        <begin position="6"/>
        <end position="23"/>
    </location>
</feature>
<evidence type="ECO:0000313" key="2">
    <source>
        <dbReference type="EMBL" id="EKN40462.1"/>
    </source>
</evidence>
<dbReference type="InterPro" id="IPR021260">
    <property type="entry name" value="Amj"/>
</dbReference>
<dbReference type="AlphaFoldDB" id="M1ZNW6"/>
<comment type="caution">
    <text evidence="2">The sequence shown here is derived from an EMBL/GenBank/DDBJ whole genome shotgun (WGS) entry which is preliminary data.</text>
</comment>
<evidence type="ECO:0000256" key="1">
    <source>
        <dbReference type="SAM" id="Phobius"/>
    </source>
</evidence>
<reference evidence="2 3" key="2">
    <citation type="submission" date="2013-03" db="EMBL/GenBank/DDBJ databases">
        <title>Diversity in Clostridium botulinum.</title>
        <authorList>
            <person name="Timme R.E."/>
            <person name="Allard M."/>
            <person name="Luo Y."/>
            <person name="Strain E."/>
            <person name="Gonzalez-Escalona N."/>
            <person name="Brown E."/>
        </authorList>
    </citation>
    <scope>NUCLEOTIDE SEQUENCE [LARGE SCALE GENOMIC DNA]</scope>
    <source>
        <strain evidence="2 3">CFSAN001627</strain>
    </source>
</reference>
<keyword evidence="1" id="KW-0812">Transmembrane</keyword>
<dbReference type="Pfam" id="PF10997">
    <property type="entry name" value="Amj"/>
    <property type="match status" value="1"/>
</dbReference>
<keyword evidence="1" id="KW-1133">Transmembrane helix</keyword>
<proteinExistence type="predicted"/>
<organism evidence="2 3">
    <name type="scientific">Clostridium botulinum CFSAN001627</name>
    <dbReference type="NCBI Taxonomy" id="1232189"/>
    <lineage>
        <taxon>Bacteria</taxon>
        <taxon>Bacillati</taxon>
        <taxon>Bacillota</taxon>
        <taxon>Clostridia</taxon>
        <taxon>Eubacteriales</taxon>
        <taxon>Clostridiaceae</taxon>
        <taxon>Clostridium</taxon>
    </lineage>
</organism>
<keyword evidence="1" id="KW-0472">Membrane</keyword>
<gene>
    <name evidence="2" type="ORF">CFSAN001627_19433</name>
</gene>
<protein>
    <submittedName>
        <fullName evidence="2">Sugar ABC transporter permease</fullName>
    </submittedName>
</protein>
<reference evidence="2 3" key="1">
    <citation type="submission" date="2012-10" db="EMBL/GenBank/DDBJ databases">
        <authorList>
            <person name="Strain E.A."/>
            <person name="Brown E."/>
            <person name="Allard M.W."/>
            <person name="Gonzalez-Escalona N."/>
            <person name="Timme R."/>
        </authorList>
    </citation>
    <scope>NUCLEOTIDE SEQUENCE [LARGE SCALE GENOMIC DNA]</scope>
    <source>
        <strain evidence="2 3">CFSAN001627</strain>
    </source>
</reference>
<dbReference type="EMBL" id="AMXI01001199">
    <property type="protein sequence ID" value="EKN40462.1"/>
    <property type="molecule type" value="Genomic_DNA"/>
</dbReference>
<evidence type="ECO:0000313" key="3">
    <source>
        <dbReference type="Proteomes" id="UP000011944"/>
    </source>
</evidence>
<feature type="non-terminal residue" evidence="2">
    <location>
        <position position="62"/>
    </location>
</feature>
<dbReference type="Proteomes" id="UP000011944">
    <property type="component" value="Unassembled WGS sequence"/>
</dbReference>
<accession>M1ZNW6</accession>
<name>M1ZNW6_CLOBO</name>
<sequence length="62" mass="6787">MSTQIMIVLILTFVIYVISTLAYSVRIVGVRTGRIAISFAVFNVFALLSRTANTIQAPLLAK</sequence>